<evidence type="ECO:0000313" key="2">
    <source>
        <dbReference type="EMBL" id="KAK0475662.1"/>
    </source>
</evidence>
<keyword evidence="1" id="KW-1133">Transmembrane helix</keyword>
<organism evidence="2 3">
    <name type="scientific">Armillaria luteobubalina</name>
    <dbReference type="NCBI Taxonomy" id="153913"/>
    <lineage>
        <taxon>Eukaryota</taxon>
        <taxon>Fungi</taxon>
        <taxon>Dikarya</taxon>
        <taxon>Basidiomycota</taxon>
        <taxon>Agaricomycotina</taxon>
        <taxon>Agaricomycetes</taxon>
        <taxon>Agaricomycetidae</taxon>
        <taxon>Agaricales</taxon>
        <taxon>Marasmiineae</taxon>
        <taxon>Physalacriaceae</taxon>
        <taxon>Armillaria</taxon>
    </lineage>
</organism>
<reference evidence="2" key="1">
    <citation type="submission" date="2023-06" db="EMBL/GenBank/DDBJ databases">
        <authorList>
            <consortium name="Lawrence Berkeley National Laboratory"/>
            <person name="Ahrendt S."/>
            <person name="Sahu N."/>
            <person name="Indic B."/>
            <person name="Wong-Bajracharya J."/>
            <person name="Merenyi Z."/>
            <person name="Ke H.-M."/>
            <person name="Monk M."/>
            <person name="Kocsube S."/>
            <person name="Drula E."/>
            <person name="Lipzen A."/>
            <person name="Balint B."/>
            <person name="Henrissat B."/>
            <person name="Andreopoulos B."/>
            <person name="Martin F.M."/>
            <person name="Harder C.B."/>
            <person name="Rigling D."/>
            <person name="Ford K.L."/>
            <person name="Foster G.D."/>
            <person name="Pangilinan J."/>
            <person name="Papanicolaou A."/>
            <person name="Barry K."/>
            <person name="LaButti K."/>
            <person name="Viragh M."/>
            <person name="Koriabine M."/>
            <person name="Yan M."/>
            <person name="Riley R."/>
            <person name="Champramary S."/>
            <person name="Plett K.L."/>
            <person name="Tsai I.J."/>
            <person name="Slot J."/>
            <person name="Sipos G."/>
            <person name="Plett J."/>
            <person name="Nagy L.G."/>
            <person name="Grigoriev I.V."/>
        </authorList>
    </citation>
    <scope>NUCLEOTIDE SEQUENCE</scope>
    <source>
        <strain evidence="2">HWK02</strain>
    </source>
</reference>
<dbReference type="AlphaFoldDB" id="A0AA39U1L8"/>
<dbReference type="EMBL" id="JAUEPU010000145">
    <property type="protein sequence ID" value="KAK0475662.1"/>
    <property type="molecule type" value="Genomic_DNA"/>
</dbReference>
<keyword evidence="1" id="KW-0812">Transmembrane</keyword>
<dbReference type="Proteomes" id="UP001175228">
    <property type="component" value="Unassembled WGS sequence"/>
</dbReference>
<protein>
    <submittedName>
        <fullName evidence="2">Uncharacterized protein</fullName>
    </submittedName>
</protein>
<gene>
    <name evidence="2" type="ORF">EDD18DRAFT_1366905</name>
</gene>
<evidence type="ECO:0000256" key="1">
    <source>
        <dbReference type="SAM" id="Phobius"/>
    </source>
</evidence>
<accession>A0AA39U1L8</accession>
<name>A0AA39U1L8_9AGAR</name>
<keyword evidence="3" id="KW-1185">Reference proteome</keyword>
<evidence type="ECO:0000313" key="3">
    <source>
        <dbReference type="Proteomes" id="UP001175228"/>
    </source>
</evidence>
<feature type="transmembrane region" description="Helical" evidence="1">
    <location>
        <begin position="213"/>
        <end position="234"/>
    </location>
</feature>
<keyword evidence="1" id="KW-0472">Membrane</keyword>
<comment type="caution">
    <text evidence="2">The sequence shown here is derived from an EMBL/GenBank/DDBJ whole genome shotgun (WGS) entry which is preliminary data.</text>
</comment>
<sequence>MSFEARIYADMCPHRPDFAPVRTIPVTSAAYMRLSSRTETDDPNQNYLWNKLVKPRSKWIPGVSPYTSIQYFAHSPAKSLGRVHLSESRHEGQNLSSPTAETPSFPLLRGFHYSDLAFFPIPQKRRRTIPQSTSSPVTSMAKLFNELPFRVPLPSCLRLSSLSVLATTADVFEILPYKAVSTAPEGVGYRARAWRFLREASLLQIAVTMGGSVLRSFIFLAGTTINTIIIRFAVAFKGFSKRVNDSALVSHRPYSSTLHSQPSIGESQITGRKSHVMWTFSSGPIILVFRGVVSAAQEVLLFWINDRAVTDRFGDVILCSVSSRQVFADPALT</sequence>
<proteinExistence type="predicted"/>